<keyword evidence="2" id="KW-1185">Reference proteome</keyword>
<organism evidence="1 2">
    <name type="scientific">Dryococelus australis</name>
    <dbReference type="NCBI Taxonomy" id="614101"/>
    <lineage>
        <taxon>Eukaryota</taxon>
        <taxon>Metazoa</taxon>
        <taxon>Ecdysozoa</taxon>
        <taxon>Arthropoda</taxon>
        <taxon>Hexapoda</taxon>
        <taxon>Insecta</taxon>
        <taxon>Pterygota</taxon>
        <taxon>Neoptera</taxon>
        <taxon>Polyneoptera</taxon>
        <taxon>Phasmatodea</taxon>
        <taxon>Verophasmatodea</taxon>
        <taxon>Anareolatae</taxon>
        <taxon>Phasmatidae</taxon>
        <taxon>Eurycanthinae</taxon>
        <taxon>Dryococelus</taxon>
    </lineage>
</organism>
<sequence length="210" mass="22769">MCSLLRIPCKQVEVKDCSYMIVAAASQRIVLTEQASNSPVATYLLRKRADTIVLFAVCTADPEKFWSAALVGAGEIGPRVTSSKIVLTMRQSTERATLTSARAATSTFQQKAENKHLAGACGLLLAIPDEITPGFAHVVGIMLDDATGWWDFSGISSFPHLSILVQLYTHLVLPSSALKTSLLRVALSPTSRNDIYLAKRQAPRQTRSPP</sequence>
<dbReference type="Proteomes" id="UP001159363">
    <property type="component" value="Chromosome 3"/>
</dbReference>
<comment type="caution">
    <text evidence="1">The sequence shown here is derived from an EMBL/GenBank/DDBJ whole genome shotgun (WGS) entry which is preliminary data.</text>
</comment>
<evidence type="ECO:0000313" key="2">
    <source>
        <dbReference type="Proteomes" id="UP001159363"/>
    </source>
</evidence>
<dbReference type="EMBL" id="JARBHB010000003">
    <property type="protein sequence ID" value="KAJ8889246.1"/>
    <property type="molecule type" value="Genomic_DNA"/>
</dbReference>
<gene>
    <name evidence="1" type="ORF">PR048_008744</name>
</gene>
<accession>A0ABQ9HY01</accession>
<proteinExistence type="predicted"/>
<evidence type="ECO:0000313" key="1">
    <source>
        <dbReference type="EMBL" id="KAJ8889246.1"/>
    </source>
</evidence>
<name>A0ABQ9HY01_9NEOP</name>
<reference evidence="1 2" key="1">
    <citation type="submission" date="2023-02" db="EMBL/GenBank/DDBJ databases">
        <title>LHISI_Scaffold_Assembly.</title>
        <authorList>
            <person name="Stuart O.P."/>
            <person name="Cleave R."/>
            <person name="Magrath M.J.L."/>
            <person name="Mikheyev A.S."/>
        </authorList>
    </citation>
    <scope>NUCLEOTIDE SEQUENCE [LARGE SCALE GENOMIC DNA]</scope>
    <source>
        <strain evidence="1">Daus_M_001</strain>
        <tissue evidence="1">Leg muscle</tissue>
    </source>
</reference>
<protein>
    <submittedName>
        <fullName evidence="1">Uncharacterized protein</fullName>
    </submittedName>
</protein>